<dbReference type="Proteomes" id="UP001154282">
    <property type="component" value="Unassembled WGS sequence"/>
</dbReference>
<organism evidence="1 2">
    <name type="scientific">Linum tenue</name>
    <dbReference type="NCBI Taxonomy" id="586396"/>
    <lineage>
        <taxon>Eukaryota</taxon>
        <taxon>Viridiplantae</taxon>
        <taxon>Streptophyta</taxon>
        <taxon>Embryophyta</taxon>
        <taxon>Tracheophyta</taxon>
        <taxon>Spermatophyta</taxon>
        <taxon>Magnoliopsida</taxon>
        <taxon>eudicotyledons</taxon>
        <taxon>Gunneridae</taxon>
        <taxon>Pentapetalae</taxon>
        <taxon>rosids</taxon>
        <taxon>fabids</taxon>
        <taxon>Malpighiales</taxon>
        <taxon>Linaceae</taxon>
        <taxon>Linum</taxon>
    </lineage>
</organism>
<gene>
    <name evidence="1" type="ORF">LITE_LOCUS43803</name>
</gene>
<name>A0AAV0QKK6_9ROSI</name>
<comment type="caution">
    <text evidence="1">The sequence shown here is derived from an EMBL/GenBank/DDBJ whole genome shotgun (WGS) entry which is preliminary data.</text>
</comment>
<keyword evidence="2" id="KW-1185">Reference proteome</keyword>
<dbReference type="AlphaFoldDB" id="A0AAV0QKK6"/>
<protein>
    <submittedName>
        <fullName evidence="1">Uncharacterized protein</fullName>
    </submittedName>
</protein>
<dbReference type="EMBL" id="CAMGYJ010000009">
    <property type="protein sequence ID" value="CAI0546040.1"/>
    <property type="molecule type" value="Genomic_DNA"/>
</dbReference>
<evidence type="ECO:0000313" key="1">
    <source>
        <dbReference type="EMBL" id="CAI0546040.1"/>
    </source>
</evidence>
<evidence type="ECO:0000313" key="2">
    <source>
        <dbReference type="Proteomes" id="UP001154282"/>
    </source>
</evidence>
<proteinExistence type="predicted"/>
<accession>A0AAV0QKK6</accession>
<sequence>MNAGNRTLCYLKGSPGKRLLFLSCSSLYLVSYCDTD</sequence>
<reference evidence="1" key="1">
    <citation type="submission" date="2022-08" db="EMBL/GenBank/DDBJ databases">
        <authorList>
            <person name="Gutierrez-Valencia J."/>
        </authorList>
    </citation>
    <scope>NUCLEOTIDE SEQUENCE</scope>
</reference>